<reference evidence="1" key="1">
    <citation type="submission" date="2018-02" db="EMBL/GenBank/DDBJ databases">
        <title>Rhizophora mucronata_Transcriptome.</title>
        <authorList>
            <person name="Meera S.P."/>
            <person name="Sreeshan A."/>
            <person name="Augustine A."/>
        </authorList>
    </citation>
    <scope>NUCLEOTIDE SEQUENCE</scope>
    <source>
        <tissue evidence="1">Leaf</tissue>
    </source>
</reference>
<sequence length="46" mass="5218">MSQKLKNKANSSRYKYMNEILQAVALIIVNMRTTGHLSTGNHIIKT</sequence>
<protein>
    <submittedName>
        <fullName evidence="1">Uncharacterized protein</fullName>
    </submittedName>
</protein>
<proteinExistence type="predicted"/>
<organism evidence="1">
    <name type="scientific">Rhizophora mucronata</name>
    <name type="common">Asiatic mangrove</name>
    <dbReference type="NCBI Taxonomy" id="61149"/>
    <lineage>
        <taxon>Eukaryota</taxon>
        <taxon>Viridiplantae</taxon>
        <taxon>Streptophyta</taxon>
        <taxon>Embryophyta</taxon>
        <taxon>Tracheophyta</taxon>
        <taxon>Spermatophyta</taxon>
        <taxon>Magnoliopsida</taxon>
        <taxon>eudicotyledons</taxon>
        <taxon>Gunneridae</taxon>
        <taxon>Pentapetalae</taxon>
        <taxon>rosids</taxon>
        <taxon>fabids</taxon>
        <taxon>Malpighiales</taxon>
        <taxon>Rhizophoraceae</taxon>
        <taxon>Rhizophora</taxon>
    </lineage>
</organism>
<accession>A0A2P2NFV3</accession>
<name>A0A2P2NFV3_RHIMU</name>
<dbReference type="AlphaFoldDB" id="A0A2P2NFV3"/>
<dbReference type="EMBL" id="GGEC01060883">
    <property type="protein sequence ID" value="MBX41367.1"/>
    <property type="molecule type" value="Transcribed_RNA"/>
</dbReference>
<evidence type="ECO:0000313" key="1">
    <source>
        <dbReference type="EMBL" id="MBX41367.1"/>
    </source>
</evidence>